<sequence length="195" mass="20842">MLVALIAVCEVLFWVLILLGLAARYLAHRRRLSTALLVSAPLVDLVLLGAAVVDLRHGGTATPAHALAAIYLGVSVGFGHRLIRWADGRFAHRFGGAAPPPPTPRYGRAHAVAQLQDWLRHLCAWAVGCALMGAAVLVIGDAGRTSALTQTTQIWTLVLVIDGAISVSYSFSPRKPRSSSSLRADRTCLLRTSYA</sequence>
<gene>
    <name evidence="2" type="ORF">VV01_08960</name>
</gene>
<evidence type="ECO:0000313" key="3">
    <source>
        <dbReference type="Proteomes" id="UP000037397"/>
    </source>
</evidence>
<keyword evidence="1" id="KW-0472">Membrane</keyword>
<reference evidence="3" key="1">
    <citation type="submission" date="2015-03" db="EMBL/GenBank/DDBJ databases">
        <title>Luteipulveratus halotolerans sp. nov., a novel actinobacterium (Dermacoccaceae) from Sarawak, Malaysia.</title>
        <authorList>
            <person name="Juboi H."/>
            <person name="Basik A."/>
            <person name="Shamsul S.S."/>
            <person name="Arnold P."/>
            <person name="Schmitt E.K."/>
            <person name="Sanglier J.-J."/>
            <person name="Yeo T."/>
        </authorList>
    </citation>
    <scope>NUCLEOTIDE SEQUENCE [LARGE SCALE GENOMIC DNA]</scope>
    <source>
        <strain evidence="3">C296001</strain>
    </source>
</reference>
<protein>
    <submittedName>
        <fullName evidence="2">Membrane protein</fullName>
    </submittedName>
</protein>
<feature type="transmembrane region" description="Helical" evidence="1">
    <location>
        <begin position="152"/>
        <end position="171"/>
    </location>
</feature>
<keyword evidence="1" id="KW-0812">Transmembrane</keyword>
<proteinExistence type="predicted"/>
<evidence type="ECO:0000256" key="1">
    <source>
        <dbReference type="SAM" id="Phobius"/>
    </source>
</evidence>
<dbReference type="AlphaFoldDB" id="A0A0L6CHG4"/>
<feature type="transmembrane region" description="Helical" evidence="1">
    <location>
        <begin position="6"/>
        <end position="27"/>
    </location>
</feature>
<keyword evidence="1" id="KW-1133">Transmembrane helix</keyword>
<feature type="transmembrane region" description="Helical" evidence="1">
    <location>
        <begin position="65"/>
        <end position="83"/>
    </location>
</feature>
<dbReference type="RefSeq" id="WP_050669583.1">
    <property type="nucleotide sequence ID" value="NZ_LAIR01000002.1"/>
</dbReference>
<keyword evidence="3" id="KW-1185">Reference proteome</keyword>
<feature type="transmembrane region" description="Helical" evidence="1">
    <location>
        <begin position="122"/>
        <end position="140"/>
    </location>
</feature>
<evidence type="ECO:0000313" key="2">
    <source>
        <dbReference type="EMBL" id="KNX37247.1"/>
    </source>
</evidence>
<organism evidence="2 3">
    <name type="scientific">Luteipulveratus halotolerans</name>
    <dbReference type="NCBI Taxonomy" id="1631356"/>
    <lineage>
        <taxon>Bacteria</taxon>
        <taxon>Bacillati</taxon>
        <taxon>Actinomycetota</taxon>
        <taxon>Actinomycetes</taxon>
        <taxon>Micrococcales</taxon>
        <taxon>Dermacoccaceae</taxon>
        <taxon>Luteipulveratus</taxon>
    </lineage>
</organism>
<dbReference type="EMBL" id="LAIR01000002">
    <property type="protein sequence ID" value="KNX37247.1"/>
    <property type="molecule type" value="Genomic_DNA"/>
</dbReference>
<feature type="transmembrane region" description="Helical" evidence="1">
    <location>
        <begin position="34"/>
        <end position="53"/>
    </location>
</feature>
<accession>A0A0L6CHG4</accession>
<comment type="caution">
    <text evidence="2">The sequence shown here is derived from an EMBL/GenBank/DDBJ whole genome shotgun (WGS) entry which is preliminary data.</text>
</comment>
<dbReference type="PATRIC" id="fig|1631356.3.peg.1741"/>
<name>A0A0L6CHG4_9MICO</name>
<dbReference type="STRING" id="1631356.VV01_08960"/>
<dbReference type="Proteomes" id="UP000037397">
    <property type="component" value="Unassembled WGS sequence"/>
</dbReference>